<dbReference type="EMBL" id="FMAI01000007">
    <property type="protein sequence ID" value="SCB37724.1"/>
    <property type="molecule type" value="Genomic_DNA"/>
</dbReference>
<evidence type="ECO:0008006" key="3">
    <source>
        <dbReference type="Google" id="ProtNLM"/>
    </source>
</evidence>
<sequence length="228" mass="25310">MGMIAVGDWKYVPARAVDEWVVGVDLGKSADNTAIGVIHHTVKGTGEDIVDNRLKIRREKTIRRFDLLHLQRLPLGMNYVAQAHAIGELMQREPLKSTRAKLVIDQSGVGAGVVDLMEANGLRPIRLQITAGSEQTHEGNVYRVAKTILISKLEAAMHSKELHVAADLSEAESLRDELRDFQRHVTASGANTWSARTGKHDDIVLAVSYGIWWSTSGAGRFWREELRV</sequence>
<accession>A0A1C3WDG9</accession>
<evidence type="ECO:0000313" key="2">
    <source>
        <dbReference type="Proteomes" id="UP000199184"/>
    </source>
</evidence>
<dbReference type="RefSeq" id="WP_129590869.1">
    <property type="nucleotide sequence ID" value="NZ_FMAI01000007.1"/>
</dbReference>
<dbReference type="Proteomes" id="UP000199184">
    <property type="component" value="Unassembled WGS sequence"/>
</dbReference>
<evidence type="ECO:0000313" key="1">
    <source>
        <dbReference type="EMBL" id="SCB37724.1"/>
    </source>
</evidence>
<proteinExistence type="predicted"/>
<organism evidence="1 2">
    <name type="scientific">Bradyrhizobium shewense</name>
    <dbReference type="NCBI Taxonomy" id="1761772"/>
    <lineage>
        <taxon>Bacteria</taxon>
        <taxon>Pseudomonadati</taxon>
        <taxon>Pseudomonadota</taxon>
        <taxon>Alphaproteobacteria</taxon>
        <taxon>Hyphomicrobiales</taxon>
        <taxon>Nitrobacteraceae</taxon>
        <taxon>Bradyrhizobium</taxon>
    </lineage>
</organism>
<keyword evidence="2" id="KW-1185">Reference proteome</keyword>
<name>A0A1C3WDG9_9BRAD</name>
<reference evidence="2" key="1">
    <citation type="submission" date="2016-08" db="EMBL/GenBank/DDBJ databases">
        <authorList>
            <person name="Varghese N."/>
            <person name="Submissions Spin"/>
        </authorList>
    </citation>
    <scope>NUCLEOTIDE SEQUENCE [LARGE SCALE GENOMIC DNA]</scope>
    <source>
        <strain evidence="2">ERR11</strain>
    </source>
</reference>
<dbReference type="AlphaFoldDB" id="A0A1C3WDG9"/>
<dbReference type="Gene3D" id="3.30.420.240">
    <property type="match status" value="1"/>
</dbReference>
<gene>
    <name evidence="1" type="ORF">GA0061098_1007167</name>
</gene>
<protein>
    <recommendedName>
        <fullName evidence="3">Terminase large subunit gp17-like C-terminal domain-containing protein</fullName>
    </recommendedName>
</protein>